<dbReference type="SUPFAM" id="SSF51556">
    <property type="entry name" value="Metallo-dependent hydrolases"/>
    <property type="match status" value="1"/>
</dbReference>
<dbReference type="InterPro" id="IPR032466">
    <property type="entry name" value="Metal_Hydrolase"/>
</dbReference>
<keyword evidence="3" id="KW-0378">Hydrolase</keyword>
<comment type="caution">
    <text evidence="3">The sequence shown here is derived from an EMBL/GenBank/DDBJ whole genome shotgun (WGS) entry which is preliminary data.</text>
</comment>
<dbReference type="GO" id="GO:0005737">
    <property type="term" value="C:cytoplasm"/>
    <property type="evidence" value="ECO:0007669"/>
    <property type="project" value="TreeGrafter"/>
</dbReference>
<dbReference type="Gene3D" id="3.20.20.140">
    <property type="entry name" value="Metal-dependent hydrolases"/>
    <property type="match status" value="1"/>
</dbReference>
<accession>A0A6A4RM55</accession>
<dbReference type="GO" id="GO:0019748">
    <property type="term" value="P:secondary metabolic process"/>
    <property type="evidence" value="ECO:0007669"/>
    <property type="project" value="TreeGrafter"/>
</dbReference>
<evidence type="ECO:0000256" key="1">
    <source>
        <dbReference type="ARBA" id="ARBA00023239"/>
    </source>
</evidence>
<name>A0A6A4RM55_9RHOB</name>
<evidence type="ECO:0000313" key="3">
    <source>
        <dbReference type="EMBL" id="KAE9632808.1"/>
    </source>
</evidence>
<dbReference type="InterPro" id="IPR006680">
    <property type="entry name" value="Amidohydro-rel"/>
</dbReference>
<reference evidence="3 4" key="1">
    <citation type="submission" date="2019-12" db="EMBL/GenBank/DDBJ databases">
        <authorList>
            <person name="Zhang Y.-J."/>
        </authorList>
    </citation>
    <scope>NUCLEOTIDE SEQUENCE [LARGE SCALE GENOMIC DNA]</scope>
    <source>
        <strain evidence="3 4">H18S-6</strain>
    </source>
</reference>
<feature type="domain" description="Amidohydrolase-related" evidence="2">
    <location>
        <begin position="129"/>
        <end position="358"/>
    </location>
</feature>
<dbReference type="PANTHER" id="PTHR21240:SF28">
    <property type="entry name" value="ISO-OROTATE DECARBOXYLASE (EUROFUNG)"/>
    <property type="match status" value="1"/>
</dbReference>
<evidence type="ECO:0000313" key="4">
    <source>
        <dbReference type="Proteomes" id="UP000441586"/>
    </source>
</evidence>
<dbReference type="InterPro" id="IPR032465">
    <property type="entry name" value="ACMSD"/>
</dbReference>
<dbReference type="Pfam" id="PF04909">
    <property type="entry name" value="Amidohydro_2"/>
    <property type="match status" value="1"/>
</dbReference>
<keyword evidence="1" id="KW-0456">Lyase</keyword>
<dbReference type="Proteomes" id="UP000441586">
    <property type="component" value="Unassembled WGS sequence"/>
</dbReference>
<sequence length="375" mass="42643">MSCSPDISGSYFMSDIRITNCHIHTFTAQHVPRSFPFPAIRFLRSEPGLILALAKFLRTIGQEHISEQVERLHQFLLQGSRPSQAHILEDVVRHYPRGTRFVVLPMDMSKIERGPVPVGLKNQHDELAQLRDAADPAGSVVPFATVDPRDPTSVAECLRALNELEFEGLKIYPRLGFAPDDPVLMRQIYPRVIELGLPVMTHCSRGGVQGRYVCDYKGDGYTRPHAYLPVLRKFPQMRLCFAHFGGQVDWAAYSNAKDTRGNENWMEQIREMIGGGEFPNLWTDISYTMFHFEAFAPILRMLLKGDDVASRRLRSRVLFGSDFYMTRQEELSERAVSIRLRNTLGEDLFKQIAQTNPEVWLDGGSEDKSLWTGLG</sequence>
<proteinExistence type="predicted"/>
<evidence type="ECO:0000259" key="2">
    <source>
        <dbReference type="Pfam" id="PF04909"/>
    </source>
</evidence>
<dbReference type="GO" id="GO:0016787">
    <property type="term" value="F:hydrolase activity"/>
    <property type="evidence" value="ECO:0007669"/>
    <property type="project" value="UniProtKB-KW"/>
</dbReference>
<dbReference type="EMBL" id="WSFO01000001">
    <property type="protein sequence ID" value="KAE9632808.1"/>
    <property type="molecule type" value="Genomic_DNA"/>
</dbReference>
<dbReference type="AlphaFoldDB" id="A0A6A4RM55"/>
<dbReference type="PANTHER" id="PTHR21240">
    <property type="entry name" value="2-AMINO-3-CARBOXYLMUCONATE-6-SEMIALDEHYDE DECARBOXYLASE"/>
    <property type="match status" value="1"/>
</dbReference>
<gene>
    <name evidence="3" type="ORF">GP644_03285</name>
</gene>
<organism evidence="3 4">
    <name type="scientific">Parasedimentitalea maritima</name>
    <dbReference type="NCBI Taxonomy" id="2578117"/>
    <lineage>
        <taxon>Bacteria</taxon>
        <taxon>Pseudomonadati</taxon>
        <taxon>Pseudomonadota</taxon>
        <taxon>Alphaproteobacteria</taxon>
        <taxon>Rhodobacterales</taxon>
        <taxon>Paracoccaceae</taxon>
        <taxon>Parasedimentitalea</taxon>
    </lineage>
</organism>
<protein>
    <submittedName>
        <fullName evidence="3">Amidohydrolase family protein</fullName>
    </submittedName>
</protein>
<dbReference type="GO" id="GO:0016831">
    <property type="term" value="F:carboxy-lyase activity"/>
    <property type="evidence" value="ECO:0007669"/>
    <property type="project" value="InterPro"/>
</dbReference>